<reference evidence="1" key="1">
    <citation type="submission" date="2020-07" db="EMBL/GenBank/DDBJ databases">
        <authorList>
            <person name="Lin J."/>
        </authorList>
    </citation>
    <scope>NUCLEOTIDE SEQUENCE</scope>
</reference>
<gene>
    <name evidence="1" type="ORF">CB5_LOCUS16603</name>
</gene>
<accession>A0A6V7PR92</accession>
<proteinExistence type="predicted"/>
<protein>
    <submittedName>
        <fullName evidence="1">Uncharacterized protein</fullName>
    </submittedName>
</protein>
<evidence type="ECO:0000313" key="1">
    <source>
        <dbReference type="EMBL" id="CAD1833392.1"/>
    </source>
</evidence>
<organism evidence="1">
    <name type="scientific">Ananas comosus var. bracteatus</name>
    <name type="common">red pineapple</name>
    <dbReference type="NCBI Taxonomy" id="296719"/>
    <lineage>
        <taxon>Eukaryota</taxon>
        <taxon>Viridiplantae</taxon>
        <taxon>Streptophyta</taxon>
        <taxon>Embryophyta</taxon>
        <taxon>Tracheophyta</taxon>
        <taxon>Spermatophyta</taxon>
        <taxon>Magnoliopsida</taxon>
        <taxon>Liliopsida</taxon>
        <taxon>Poales</taxon>
        <taxon>Bromeliaceae</taxon>
        <taxon>Bromelioideae</taxon>
        <taxon>Ananas</taxon>
    </lineage>
</organism>
<dbReference type="AlphaFoldDB" id="A0A6V7PR92"/>
<dbReference type="EMBL" id="LR862151">
    <property type="protein sequence ID" value="CAD1833392.1"/>
    <property type="molecule type" value="Genomic_DNA"/>
</dbReference>
<sequence>MFRSGSFARPSRCRSDSCSLSGRNVGPSSWSGLLPVAPVPVSDASFRSPPRCCSDSCSLSGRNVGPSSWSALLPVAPFPLATLRSGLFIPFGHENGSDSFSLPVLGFYRISFSRVVLARTLPTMPTQKSKKRKAKNK</sequence>
<name>A0A6V7PR92_ANACO</name>